<evidence type="ECO:0008006" key="11">
    <source>
        <dbReference type="Google" id="ProtNLM"/>
    </source>
</evidence>
<reference evidence="9" key="2">
    <citation type="submission" date="2021-09" db="EMBL/GenBank/DDBJ databases">
        <authorList>
            <person name="Jia N."/>
            <person name="Wang J."/>
            <person name="Shi W."/>
            <person name="Du L."/>
            <person name="Sun Y."/>
            <person name="Zhan W."/>
            <person name="Jiang J."/>
            <person name="Wang Q."/>
            <person name="Zhang B."/>
            <person name="Ji P."/>
            <person name="Sakyi L.B."/>
            <person name="Cui X."/>
            <person name="Yuan T."/>
            <person name="Jiang B."/>
            <person name="Yang W."/>
            <person name="Lam T.T.-Y."/>
            <person name="Chang Q."/>
            <person name="Ding S."/>
            <person name="Wang X."/>
            <person name="Zhu J."/>
            <person name="Ruan X."/>
            <person name="Zhao L."/>
            <person name="Wei J."/>
            <person name="Que T."/>
            <person name="Du C."/>
            <person name="Cheng J."/>
            <person name="Dai P."/>
            <person name="Han X."/>
            <person name="Huang E."/>
            <person name="Gao Y."/>
            <person name="Liu J."/>
            <person name="Shao H."/>
            <person name="Ye R."/>
            <person name="Li L."/>
            <person name="Wei W."/>
            <person name="Wang X."/>
            <person name="Wang C."/>
            <person name="Huo Q."/>
            <person name="Li W."/>
            <person name="Guo W."/>
            <person name="Chen H."/>
            <person name="Chen S."/>
            <person name="Zhou L."/>
            <person name="Zhou L."/>
            <person name="Ni X."/>
            <person name="Tian J."/>
            <person name="Zhou Y."/>
            <person name="Sheng Y."/>
            <person name="Liu T."/>
            <person name="Pan Y."/>
            <person name="Xia L."/>
            <person name="Li J."/>
            <person name="Zhao F."/>
            <person name="Cao W."/>
        </authorList>
    </citation>
    <scope>NUCLEOTIDE SEQUENCE</scope>
    <source>
        <strain evidence="9">Rmic-2018</strain>
        <tissue evidence="9">Larvae</tissue>
    </source>
</reference>
<dbReference type="PANTHER" id="PTHR10844:SF28">
    <property type="entry name" value="CAVEOLIN"/>
    <property type="match status" value="1"/>
</dbReference>
<keyword evidence="7 8" id="KW-0472">Membrane</keyword>
<evidence type="ECO:0000256" key="6">
    <source>
        <dbReference type="ARBA" id="ARBA00023034"/>
    </source>
</evidence>
<proteinExistence type="inferred from homology"/>
<protein>
    <recommendedName>
        <fullName evidence="11">Caveolin</fullName>
    </recommendedName>
</protein>
<evidence type="ECO:0000256" key="2">
    <source>
        <dbReference type="ARBA" id="ARBA00004395"/>
    </source>
</evidence>
<dbReference type="InterPro" id="IPR001612">
    <property type="entry name" value="Caveolin"/>
</dbReference>
<comment type="subcellular location">
    <subcellularLocation>
        <location evidence="1">Cell membrane</location>
        <topology evidence="1">Peripheral membrane protein</topology>
    </subcellularLocation>
    <subcellularLocation>
        <location evidence="2">Golgi apparatus membrane</location>
        <topology evidence="2">Peripheral membrane protein</topology>
    </subcellularLocation>
    <subcellularLocation>
        <location evidence="3">Membrane</location>
        <location evidence="3">Caveola</location>
        <topology evidence="3">Peripheral membrane protein</topology>
    </subcellularLocation>
</comment>
<dbReference type="Proteomes" id="UP000821866">
    <property type="component" value="Chromosome 3"/>
</dbReference>
<feature type="transmembrane region" description="Helical" evidence="8">
    <location>
        <begin position="175"/>
        <end position="202"/>
    </location>
</feature>
<dbReference type="GO" id="GO:0060090">
    <property type="term" value="F:molecular adaptor activity"/>
    <property type="evidence" value="ECO:0007669"/>
    <property type="project" value="TreeGrafter"/>
</dbReference>
<keyword evidence="8" id="KW-1133">Transmembrane helix</keyword>
<reference evidence="9" key="1">
    <citation type="journal article" date="2020" name="Cell">
        <title>Large-Scale Comparative Analyses of Tick Genomes Elucidate Their Genetic Diversity and Vector Capacities.</title>
        <authorList>
            <consortium name="Tick Genome and Microbiome Consortium (TIGMIC)"/>
            <person name="Jia N."/>
            <person name="Wang J."/>
            <person name="Shi W."/>
            <person name="Du L."/>
            <person name="Sun Y."/>
            <person name="Zhan W."/>
            <person name="Jiang J.F."/>
            <person name="Wang Q."/>
            <person name="Zhang B."/>
            <person name="Ji P."/>
            <person name="Bell-Sakyi L."/>
            <person name="Cui X.M."/>
            <person name="Yuan T.T."/>
            <person name="Jiang B.G."/>
            <person name="Yang W.F."/>
            <person name="Lam T.T."/>
            <person name="Chang Q.C."/>
            <person name="Ding S.J."/>
            <person name="Wang X.J."/>
            <person name="Zhu J.G."/>
            <person name="Ruan X.D."/>
            <person name="Zhao L."/>
            <person name="Wei J.T."/>
            <person name="Ye R.Z."/>
            <person name="Que T.C."/>
            <person name="Du C.H."/>
            <person name="Zhou Y.H."/>
            <person name="Cheng J.X."/>
            <person name="Dai P.F."/>
            <person name="Guo W.B."/>
            <person name="Han X.H."/>
            <person name="Huang E.J."/>
            <person name="Li L.F."/>
            <person name="Wei W."/>
            <person name="Gao Y.C."/>
            <person name="Liu J.Z."/>
            <person name="Shao H.Z."/>
            <person name="Wang X."/>
            <person name="Wang C.C."/>
            <person name="Yang T.C."/>
            <person name="Huo Q.B."/>
            <person name="Li W."/>
            <person name="Chen H.Y."/>
            <person name="Chen S.E."/>
            <person name="Zhou L.G."/>
            <person name="Ni X.B."/>
            <person name="Tian J.H."/>
            <person name="Sheng Y."/>
            <person name="Liu T."/>
            <person name="Pan Y.S."/>
            <person name="Xia L.Y."/>
            <person name="Li J."/>
            <person name="Zhao F."/>
            <person name="Cao W.C."/>
        </authorList>
    </citation>
    <scope>NUCLEOTIDE SEQUENCE</scope>
    <source>
        <strain evidence="9">Rmic-2018</strain>
    </source>
</reference>
<dbReference type="EMBL" id="JABSTU010000005">
    <property type="protein sequence ID" value="KAH8029530.1"/>
    <property type="molecule type" value="Genomic_DNA"/>
</dbReference>
<accession>A0A9J6E5I6</accession>
<dbReference type="GO" id="GO:0070836">
    <property type="term" value="P:caveola assembly"/>
    <property type="evidence" value="ECO:0007669"/>
    <property type="project" value="InterPro"/>
</dbReference>
<evidence type="ECO:0000256" key="4">
    <source>
        <dbReference type="ARBA" id="ARBA00010988"/>
    </source>
</evidence>
<keyword evidence="6" id="KW-0333">Golgi apparatus</keyword>
<evidence type="ECO:0000256" key="3">
    <source>
        <dbReference type="ARBA" id="ARBA00004543"/>
    </source>
</evidence>
<evidence type="ECO:0000256" key="1">
    <source>
        <dbReference type="ARBA" id="ARBA00004202"/>
    </source>
</evidence>
<dbReference type="VEuPathDB" id="VectorBase:LOC119182867"/>
<evidence type="ECO:0000313" key="10">
    <source>
        <dbReference type="Proteomes" id="UP000821866"/>
    </source>
</evidence>
<organism evidence="9 10">
    <name type="scientific">Rhipicephalus microplus</name>
    <name type="common">Cattle tick</name>
    <name type="synonym">Boophilus microplus</name>
    <dbReference type="NCBI Taxonomy" id="6941"/>
    <lineage>
        <taxon>Eukaryota</taxon>
        <taxon>Metazoa</taxon>
        <taxon>Ecdysozoa</taxon>
        <taxon>Arthropoda</taxon>
        <taxon>Chelicerata</taxon>
        <taxon>Arachnida</taxon>
        <taxon>Acari</taxon>
        <taxon>Parasitiformes</taxon>
        <taxon>Ixodida</taxon>
        <taxon>Ixodoidea</taxon>
        <taxon>Ixodidae</taxon>
        <taxon>Rhipicephalinae</taxon>
        <taxon>Rhipicephalus</taxon>
        <taxon>Boophilus</taxon>
    </lineage>
</organism>
<evidence type="ECO:0000313" key="9">
    <source>
        <dbReference type="EMBL" id="KAH8029530.1"/>
    </source>
</evidence>
<dbReference type="AlphaFoldDB" id="A0A9J6E5I6"/>
<comment type="caution">
    <text evidence="9">The sequence shown here is derived from an EMBL/GenBank/DDBJ whole genome shotgun (WGS) entry which is preliminary data.</text>
</comment>
<keyword evidence="8" id="KW-0812">Transmembrane</keyword>
<dbReference type="GO" id="GO:0000139">
    <property type="term" value="C:Golgi membrane"/>
    <property type="evidence" value="ECO:0007669"/>
    <property type="project" value="UniProtKB-SubCell"/>
</dbReference>
<name>A0A9J6E5I6_RHIMP</name>
<keyword evidence="10" id="KW-1185">Reference proteome</keyword>
<dbReference type="PANTHER" id="PTHR10844">
    <property type="entry name" value="CAVEOLIN"/>
    <property type="match status" value="1"/>
</dbReference>
<evidence type="ECO:0000256" key="7">
    <source>
        <dbReference type="ARBA" id="ARBA00023136"/>
    </source>
</evidence>
<evidence type="ECO:0000256" key="5">
    <source>
        <dbReference type="ARBA" id="ARBA00022475"/>
    </source>
</evidence>
<keyword evidence="5" id="KW-1003">Cell membrane</keyword>
<dbReference type="Pfam" id="PF01146">
    <property type="entry name" value="Caveolin"/>
    <property type="match status" value="1"/>
</dbReference>
<evidence type="ECO:0000256" key="8">
    <source>
        <dbReference type="SAM" id="Phobius"/>
    </source>
</evidence>
<gene>
    <name evidence="9" type="ORF">HPB51_001255</name>
</gene>
<comment type="similarity">
    <text evidence="4">Belongs to the caveolin family.</text>
</comment>
<sequence>MTSFQRLLDRKRPILAFITRFQRTRLSPTDNTVHTYMYTVPYTNGTRKRPLGVAVNKDFDTVGRRRPNLPRAMPERTMARKDNIYTILYKYSWWKKVQGPVYLLEEVLGSPCVSMYGPTPAGALTFPEAAFWQSFEAKLVFEDVLAEPDASHGFDGAWKLTYLVFSTTRLWCYRLLAALLALPCGLTWGLLFSLLSLVHVWLLTPALRVLDVFLHVVHRVWGGLVRTLLDPVFQSIGKVAGDVRVTRTQVYPKNDFAHDP</sequence>
<dbReference type="GO" id="GO:0005901">
    <property type="term" value="C:caveola"/>
    <property type="evidence" value="ECO:0007669"/>
    <property type="project" value="UniProtKB-SubCell"/>
</dbReference>